<name>A0A0U3GQT7_9CREN</name>
<evidence type="ECO:0000313" key="4">
    <source>
        <dbReference type="Proteomes" id="UP000060043"/>
    </source>
</evidence>
<dbReference type="OMA" id="MDATIIY"/>
<dbReference type="EMBL" id="CP013694">
    <property type="protein sequence ID" value="ALU30664.1"/>
    <property type="molecule type" value="Genomic_DNA"/>
</dbReference>
<protein>
    <submittedName>
        <fullName evidence="2">Uncharacterized protein</fullName>
    </submittedName>
</protein>
<reference evidence="4 5" key="1">
    <citation type="submission" date="2015-12" db="EMBL/GenBank/DDBJ databases">
        <title>A stable core within a dynamic pangenome in Sulfolobus acidocaldarius.</title>
        <authorList>
            <person name="Anderson R."/>
            <person name="Kouris A."/>
            <person name="Seward C."/>
            <person name="Campbell K."/>
            <person name="Whitaker R."/>
        </authorList>
    </citation>
    <scope>NUCLEOTIDE SEQUENCE [LARGE SCALE GENOMIC DNA]</scope>
    <source>
        <strain evidence="2 5">GG12-C01-09</strain>
        <strain evidence="3 4">NG05B_CO5_07</strain>
    </source>
</reference>
<dbReference type="EMBL" id="CP013695">
    <property type="protein sequence ID" value="ALU32754.1"/>
    <property type="molecule type" value="Genomic_DNA"/>
</dbReference>
<dbReference type="OrthoDB" id="43631at2157"/>
<organism evidence="2 5">
    <name type="scientific">Sulfolobus acidocaldarius</name>
    <dbReference type="NCBI Taxonomy" id="2285"/>
    <lineage>
        <taxon>Archaea</taxon>
        <taxon>Thermoproteota</taxon>
        <taxon>Thermoprotei</taxon>
        <taxon>Sulfolobales</taxon>
        <taxon>Sulfolobaceae</taxon>
        <taxon>Sulfolobus</taxon>
    </lineage>
</organism>
<dbReference type="Proteomes" id="UP000060043">
    <property type="component" value="Chromosome"/>
</dbReference>
<sequence length="173" mass="20201">MTYYKPEEIPIVPGLVGIKVIKVQEEQIEYRKEEELENIERENLIVYIVSNNGLRVVNGLKSKYALPEPLKLLRIGVPKEVNSENITFEYVTFFDKDYVLIGFYTTYEFDKPFVVLEFEKNQTKIISKSENDRAEVVTNQKVKKKTSKKKKRKKSAKKSSSKRKIKGKSTRKS</sequence>
<evidence type="ECO:0000313" key="5">
    <source>
        <dbReference type="Proteomes" id="UP000065473"/>
    </source>
</evidence>
<evidence type="ECO:0000256" key="1">
    <source>
        <dbReference type="SAM" id="MobiDB-lite"/>
    </source>
</evidence>
<feature type="region of interest" description="Disordered" evidence="1">
    <location>
        <begin position="136"/>
        <end position="173"/>
    </location>
</feature>
<dbReference type="AlphaFoldDB" id="A0A0U3GQT7"/>
<proteinExistence type="predicted"/>
<evidence type="ECO:0000313" key="3">
    <source>
        <dbReference type="EMBL" id="ALU32754.1"/>
    </source>
</evidence>
<feature type="compositionally biased region" description="Basic residues" evidence="1">
    <location>
        <begin position="141"/>
        <end position="173"/>
    </location>
</feature>
<dbReference type="PaxDb" id="1435377-SUSAZ_06535"/>
<gene>
    <name evidence="2" type="ORF">ATY89_11170</name>
    <name evidence="3" type="ORF">ATZ20_02725</name>
</gene>
<dbReference type="STRING" id="1435377.SUSAZ_06535"/>
<accession>A0A0U3GQT7</accession>
<evidence type="ECO:0000313" key="2">
    <source>
        <dbReference type="EMBL" id="ALU30664.1"/>
    </source>
</evidence>
<dbReference type="Proteomes" id="UP000065473">
    <property type="component" value="Chromosome"/>
</dbReference>